<organism evidence="1 3">
    <name type="scientific">Alistipes communis</name>
    <dbReference type="NCBI Taxonomy" id="2585118"/>
    <lineage>
        <taxon>Bacteria</taxon>
        <taxon>Pseudomonadati</taxon>
        <taxon>Bacteroidota</taxon>
        <taxon>Bacteroidia</taxon>
        <taxon>Bacteroidales</taxon>
        <taxon>Rikenellaceae</taxon>
        <taxon>Alistipes</taxon>
    </lineage>
</organism>
<reference evidence="3" key="1">
    <citation type="submission" date="2019-06" db="EMBL/GenBank/DDBJ databases">
        <title>Alistipes onderdonkii subsp. vulgaris subsp. nov., Alistipes dispar sp. nov. and Alistipes communis sp. nov., isolated from human faeces, and creation of Alistipes onderdonkii subsp. onderdonkii subsp. nov.</title>
        <authorList>
            <person name="Sakamoto M."/>
            <person name="Ikeyama N."/>
            <person name="Ogata Y."/>
            <person name="Suda W."/>
            <person name="Iino T."/>
            <person name="Hattori M."/>
            <person name="Ohkuma M."/>
        </authorList>
    </citation>
    <scope>NUCLEOTIDE SEQUENCE [LARGE SCALE GENOMIC DNA]</scope>
    <source>
        <strain evidence="3">5CBH24</strain>
    </source>
</reference>
<evidence type="ECO:0000313" key="1">
    <source>
        <dbReference type="EMBL" id="BBL03232.1"/>
    </source>
</evidence>
<dbReference type="EMBL" id="AP019735">
    <property type="protein sequence ID" value="BBL03232.1"/>
    <property type="molecule type" value="Genomic_DNA"/>
</dbReference>
<dbReference type="KEGG" id="acou:A5CBH24_05450"/>
<dbReference type="AlphaFoldDB" id="A0A4Y1WQL3"/>
<dbReference type="KEGG" id="acou:A5CBH24_11870"/>
<keyword evidence="3" id="KW-1185">Reference proteome</keyword>
<evidence type="ECO:0000313" key="2">
    <source>
        <dbReference type="EMBL" id="BBL03874.1"/>
    </source>
</evidence>
<gene>
    <name evidence="1" type="ORF">A5CBH24_05450</name>
    <name evidence="2" type="ORF">A5CBH24_11870</name>
</gene>
<reference evidence="1" key="2">
    <citation type="journal article" date="2020" name="Int. J. Syst. Evol. Microbiol.">
        <title>Alistipes communis sp. nov., Alistipes dispar sp. nov. and Alistipes onderdonkii subsp. vulgaris subsp. nov., isolated from human faeces, and creation of Alistipes onderdonkii subsp. onderdonkii subsp. nov.</title>
        <authorList>
            <person name="Sakamoto M."/>
            <person name="Ikeyama N."/>
            <person name="Ogata Y."/>
            <person name="Suda W."/>
            <person name="Iino T."/>
            <person name="Hattori M."/>
            <person name="Ohkuma M."/>
        </authorList>
    </citation>
    <scope>NUCLEOTIDE SEQUENCE</scope>
    <source>
        <strain evidence="1">5CBH24</strain>
    </source>
</reference>
<evidence type="ECO:0000313" key="3">
    <source>
        <dbReference type="Proteomes" id="UP000318946"/>
    </source>
</evidence>
<name>A0A4Y1WQL3_9BACT</name>
<protein>
    <submittedName>
        <fullName evidence="1">Uncharacterized protein</fullName>
    </submittedName>
</protein>
<proteinExistence type="predicted"/>
<accession>A0A4Y1WQL3</accession>
<dbReference type="Proteomes" id="UP000318946">
    <property type="component" value="Chromosome"/>
</dbReference>
<dbReference type="EMBL" id="AP019735">
    <property type="protein sequence ID" value="BBL03874.1"/>
    <property type="molecule type" value="Genomic_DNA"/>
</dbReference>
<sequence>MQISYISKGVSYDNDHGICLFVGRRTDDPTPREFTYIFELDIDPAKDMTVCFQKRGRYMAGFSYLLNPKAVEEGHLAIVLPNIVDLPKSSCKLNLFEAHIESDTAVFGYTSVEGKQKEFRFPLTGFNEKYLEQFI</sequence>